<name>A0AA95KUW2_9BACL</name>
<evidence type="ECO:0000259" key="2">
    <source>
        <dbReference type="Pfam" id="PF00296"/>
    </source>
</evidence>
<dbReference type="PANTHER" id="PTHR30137">
    <property type="entry name" value="LUCIFERASE-LIKE MONOOXYGENASE"/>
    <property type="match status" value="1"/>
</dbReference>
<dbReference type="Gene3D" id="3.20.20.30">
    <property type="entry name" value="Luciferase-like domain"/>
    <property type="match status" value="1"/>
</dbReference>
<dbReference type="Proteomes" id="UP001177943">
    <property type="component" value="Chromosome"/>
</dbReference>
<reference evidence="3" key="1">
    <citation type="submission" date="2023-05" db="EMBL/GenBank/DDBJ databases">
        <title>Comparative genomics of Bacillaceae isolates and their secondary metabolite potential.</title>
        <authorList>
            <person name="Song L."/>
            <person name="Nielsen L.J."/>
            <person name="Mohite O."/>
            <person name="Xu X."/>
            <person name="Weber T."/>
            <person name="Kovacs A.T."/>
        </authorList>
    </citation>
    <scope>NUCLEOTIDE SEQUENCE</scope>
    <source>
        <strain evidence="3">B2_4</strain>
    </source>
</reference>
<comment type="similarity">
    <text evidence="1">To bacterial alkanal monooxygenase alpha and beta chains.</text>
</comment>
<dbReference type="NCBIfam" id="TIGR03558">
    <property type="entry name" value="oxido_grp_1"/>
    <property type="match status" value="1"/>
</dbReference>
<evidence type="ECO:0000313" key="4">
    <source>
        <dbReference type="Proteomes" id="UP001177943"/>
    </source>
</evidence>
<dbReference type="PANTHER" id="PTHR30137:SF20">
    <property type="entry name" value="N-ACETYL-S-ALKYLCYSTEINE MONOOXYGENASE"/>
    <property type="match status" value="1"/>
</dbReference>
<dbReference type="InterPro" id="IPR036661">
    <property type="entry name" value="Luciferase-like_sf"/>
</dbReference>
<dbReference type="KEGG" id="pwn:QNH46_07295"/>
<dbReference type="GO" id="GO:0005829">
    <property type="term" value="C:cytosol"/>
    <property type="evidence" value="ECO:0007669"/>
    <property type="project" value="TreeGrafter"/>
</dbReference>
<protein>
    <submittedName>
        <fullName evidence="3">LLM class flavin-dependent oxidoreductase</fullName>
        <ecNumber evidence="3">1.-.-.-</ecNumber>
    </submittedName>
</protein>
<dbReference type="InterPro" id="IPR011251">
    <property type="entry name" value="Luciferase-like_dom"/>
</dbReference>
<dbReference type="InterPro" id="IPR050766">
    <property type="entry name" value="Bact_Lucif_Oxidored"/>
</dbReference>
<dbReference type="RefSeq" id="WP_283927524.1">
    <property type="nucleotide sequence ID" value="NZ_CP126084.1"/>
</dbReference>
<dbReference type="SUPFAM" id="SSF51679">
    <property type="entry name" value="Bacterial luciferase-like"/>
    <property type="match status" value="1"/>
</dbReference>
<dbReference type="GO" id="GO:0016705">
    <property type="term" value="F:oxidoreductase activity, acting on paired donors, with incorporation or reduction of molecular oxygen"/>
    <property type="evidence" value="ECO:0007669"/>
    <property type="project" value="InterPro"/>
</dbReference>
<feature type="domain" description="Luciferase-like" evidence="2">
    <location>
        <begin position="24"/>
        <end position="251"/>
    </location>
</feature>
<gene>
    <name evidence="3" type="ORF">QNH46_07295</name>
</gene>
<dbReference type="EMBL" id="CP126084">
    <property type="protein sequence ID" value="WHX50453.1"/>
    <property type="molecule type" value="Genomic_DNA"/>
</dbReference>
<evidence type="ECO:0000313" key="3">
    <source>
        <dbReference type="EMBL" id="WHX50453.1"/>
    </source>
</evidence>
<dbReference type="InterPro" id="IPR019949">
    <property type="entry name" value="CmoO-like"/>
</dbReference>
<proteinExistence type="predicted"/>
<dbReference type="AlphaFoldDB" id="A0AA95KUW2"/>
<sequence>MPETRTGTSVQLAVSVLDLVPRLPGYSDEEALRQAVSLAQHAEKWGYTRYWTAEHHDMPGLACTSPEVLLAHVGAKTERIRLGSGAVLLPHYSPLKVAEWFRLLAALYPGRIDLGLGRAPGGEAHTVMALSGNFLARVAELPKTIASLLELLQDAYEYEGHAVTARPQPQIGPAVWMLGTNKKSAEYAAKFGTGYVFGQFMSERDGVDILAAYRADFTPSALQSAPKTLLAVSVICAGTESEAAHWVQVLDETARQTGWGSFRSISGTPHSVHKQLKDMQCEYANDEFLIVCPIPDYAARLECYRLLAEALRGVAAFDGA</sequence>
<evidence type="ECO:0000256" key="1">
    <source>
        <dbReference type="ARBA" id="ARBA00007789"/>
    </source>
</evidence>
<organism evidence="3 4">
    <name type="scientific">Paenibacillus woosongensis</name>
    <dbReference type="NCBI Taxonomy" id="307580"/>
    <lineage>
        <taxon>Bacteria</taxon>
        <taxon>Bacillati</taxon>
        <taxon>Bacillota</taxon>
        <taxon>Bacilli</taxon>
        <taxon>Bacillales</taxon>
        <taxon>Paenibacillaceae</taxon>
        <taxon>Paenibacillus</taxon>
    </lineage>
</organism>
<dbReference type="EC" id="1.-.-.-" evidence="3"/>
<accession>A0AA95KUW2</accession>
<dbReference type="Pfam" id="PF00296">
    <property type="entry name" value="Bac_luciferase"/>
    <property type="match status" value="1"/>
</dbReference>
<keyword evidence="3" id="KW-0560">Oxidoreductase</keyword>